<comment type="caution">
    <text evidence="2">The sequence shown here is derived from an EMBL/GenBank/DDBJ whole genome shotgun (WGS) entry which is preliminary data.</text>
</comment>
<organism evidence="2 3">
    <name type="scientific">Nocardia amamiensis</name>
    <dbReference type="NCBI Taxonomy" id="404578"/>
    <lineage>
        <taxon>Bacteria</taxon>
        <taxon>Bacillati</taxon>
        <taxon>Actinomycetota</taxon>
        <taxon>Actinomycetes</taxon>
        <taxon>Mycobacteriales</taxon>
        <taxon>Nocardiaceae</taxon>
        <taxon>Nocardia</taxon>
    </lineage>
</organism>
<dbReference type="InterPro" id="IPR025110">
    <property type="entry name" value="AMP-bd_C"/>
</dbReference>
<dbReference type="PANTHER" id="PTHR45527">
    <property type="entry name" value="NONRIBOSOMAL PEPTIDE SYNTHETASE"/>
    <property type="match status" value="1"/>
</dbReference>
<sequence length="149" mass="16103">FGRADLTADRFVANPFEPGARMYRTGDLVAWNADGELEYRGRTDFQVKIRGFRIELGEIEAALLALRQVSQAAVIAKSVPKTGDQLVAYLVPSDIDAGIDVAAVKSLLSAGLPSYMVPSAFVVLDALPLNVNGKLDRKALPEPEFEVQA</sequence>
<dbReference type="Gene3D" id="3.30.300.30">
    <property type="match status" value="1"/>
</dbReference>
<protein>
    <submittedName>
        <fullName evidence="2">AMP-binding protein</fullName>
    </submittedName>
</protein>
<gene>
    <name evidence="2" type="ORF">IU459_37635</name>
</gene>
<dbReference type="InterPro" id="IPR045851">
    <property type="entry name" value="AMP-bd_C_sf"/>
</dbReference>
<evidence type="ECO:0000313" key="3">
    <source>
        <dbReference type="Proteomes" id="UP000702209"/>
    </source>
</evidence>
<dbReference type="Proteomes" id="UP000702209">
    <property type="component" value="Unassembled WGS sequence"/>
</dbReference>
<dbReference type="SUPFAM" id="SSF56801">
    <property type="entry name" value="Acetyl-CoA synthetase-like"/>
    <property type="match status" value="1"/>
</dbReference>
<feature type="domain" description="AMP-binding enzyme C-terminal" evidence="1">
    <location>
        <begin position="58"/>
        <end position="134"/>
    </location>
</feature>
<proteinExistence type="predicted"/>
<feature type="non-terminal residue" evidence="2">
    <location>
        <position position="1"/>
    </location>
</feature>
<evidence type="ECO:0000313" key="2">
    <source>
        <dbReference type="EMBL" id="MBF6303170.1"/>
    </source>
</evidence>
<dbReference type="Gene3D" id="2.30.38.10">
    <property type="entry name" value="Luciferase, Domain 3"/>
    <property type="match status" value="1"/>
</dbReference>
<reference evidence="2 3" key="1">
    <citation type="submission" date="2020-10" db="EMBL/GenBank/DDBJ databases">
        <title>Identification of Nocardia species via Next-generation sequencing and recognition of intraspecies genetic diversity.</title>
        <authorList>
            <person name="Li P."/>
            <person name="Li P."/>
            <person name="Lu B."/>
        </authorList>
    </citation>
    <scope>NUCLEOTIDE SEQUENCE [LARGE SCALE GENOMIC DNA]</scope>
    <source>
        <strain evidence="2 3">BJ06-0157</strain>
    </source>
</reference>
<evidence type="ECO:0000259" key="1">
    <source>
        <dbReference type="Pfam" id="PF13193"/>
    </source>
</evidence>
<dbReference type="EMBL" id="JADLQX010000235">
    <property type="protein sequence ID" value="MBF6303170.1"/>
    <property type="molecule type" value="Genomic_DNA"/>
</dbReference>
<dbReference type="Pfam" id="PF13193">
    <property type="entry name" value="AMP-binding_C"/>
    <property type="match status" value="1"/>
</dbReference>
<name>A0ABS0D424_9NOCA</name>
<keyword evidence="3" id="KW-1185">Reference proteome</keyword>
<accession>A0ABS0D424</accession>
<feature type="non-terminal residue" evidence="2">
    <location>
        <position position="149"/>
    </location>
</feature>
<dbReference type="PANTHER" id="PTHR45527:SF1">
    <property type="entry name" value="FATTY ACID SYNTHASE"/>
    <property type="match status" value="1"/>
</dbReference>